<evidence type="ECO:0000313" key="5">
    <source>
        <dbReference type="EMBL" id="SEP80044.1"/>
    </source>
</evidence>
<organism evidence="5 6">
    <name type="scientific">Neolewinella agarilytica</name>
    <dbReference type="NCBI Taxonomy" id="478744"/>
    <lineage>
        <taxon>Bacteria</taxon>
        <taxon>Pseudomonadati</taxon>
        <taxon>Bacteroidota</taxon>
        <taxon>Saprospiria</taxon>
        <taxon>Saprospirales</taxon>
        <taxon>Lewinellaceae</taxon>
        <taxon>Neolewinella</taxon>
    </lineage>
</organism>
<dbReference type="InterPro" id="IPR027417">
    <property type="entry name" value="P-loop_NTPase"/>
</dbReference>
<evidence type="ECO:0000313" key="6">
    <source>
        <dbReference type="Proteomes" id="UP000199021"/>
    </source>
</evidence>
<protein>
    <submittedName>
        <fullName evidence="5">ABC-type multidrug transport system, ATPase component</fullName>
    </submittedName>
</protein>
<dbReference type="EMBL" id="FOFB01000002">
    <property type="protein sequence ID" value="SEP80044.1"/>
    <property type="molecule type" value="Genomic_DNA"/>
</dbReference>
<dbReference type="GO" id="GO:0016887">
    <property type="term" value="F:ATP hydrolysis activity"/>
    <property type="evidence" value="ECO:0007669"/>
    <property type="project" value="InterPro"/>
</dbReference>
<keyword evidence="2" id="KW-0547">Nucleotide-binding</keyword>
<accession>A0A1H9ATC8</accession>
<dbReference type="InterPro" id="IPR051782">
    <property type="entry name" value="ABC_Transporter_VariousFunc"/>
</dbReference>
<dbReference type="Proteomes" id="UP000199021">
    <property type="component" value="Unassembled WGS sequence"/>
</dbReference>
<evidence type="ECO:0000256" key="2">
    <source>
        <dbReference type="ARBA" id="ARBA00022741"/>
    </source>
</evidence>
<dbReference type="SUPFAM" id="SSF52540">
    <property type="entry name" value="P-loop containing nucleoside triphosphate hydrolases"/>
    <property type="match status" value="1"/>
</dbReference>
<proteinExistence type="predicted"/>
<dbReference type="PANTHER" id="PTHR42939">
    <property type="entry name" value="ABC TRANSPORTER ATP-BINDING PROTEIN ALBC-RELATED"/>
    <property type="match status" value="1"/>
</dbReference>
<dbReference type="InterPro" id="IPR017871">
    <property type="entry name" value="ABC_transporter-like_CS"/>
</dbReference>
<dbReference type="STRING" id="478744.SAMN05444359_102223"/>
<evidence type="ECO:0000256" key="1">
    <source>
        <dbReference type="ARBA" id="ARBA00022448"/>
    </source>
</evidence>
<gene>
    <name evidence="5" type="ORF">SAMN05444359_102223</name>
</gene>
<dbReference type="RefSeq" id="WP_090165402.1">
    <property type="nucleotide sequence ID" value="NZ_FOFB01000002.1"/>
</dbReference>
<dbReference type="Gene3D" id="3.40.50.300">
    <property type="entry name" value="P-loop containing nucleotide triphosphate hydrolases"/>
    <property type="match status" value="1"/>
</dbReference>
<dbReference type="InterPro" id="IPR003593">
    <property type="entry name" value="AAA+_ATPase"/>
</dbReference>
<dbReference type="InParanoid" id="A0A1H9ATC8"/>
<dbReference type="SMART" id="SM00382">
    <property type="entry name" value="AAA"/>
    <property type="match status" value="1"/>
</dbReference>
<sequence>MVEIQDGSFRYDLSVQVLNKVNLSISEPGVYGLLGDNGAGKSTLLRILAKIYTLNSGRISVPTSFGMLSDKFGLYKNLTVEQNLLFHCNIAGVEDDLIQETFLDICEGAGFLKTKVKLLSSGQKQLVKIVRAFLTNSNLILLDEPFANLDDKSKRNLKKVLIRKGKEKAVILSTHQLLAIEEITKNVFFLKNGNLVCLNFDEYYAFNENAYYVILDKMDEQSLKEDMIVHFGPETIKVFRNCLVVNSDKLSRHQLHQLLTDYNLQWSYISNFCPIIQIVLNELAHKNLTD</sequence>
<keyword evidence="6" id="KW-1185">Reference proteome</keyword>
<feature type="domain" description="ABC transporter" evidence="4">
    <location>
        <begin position="2"/>
        <end position="217"/>
    </location>
</feature>
<keyword evidence="1" id="KW-0813">Transport</keyword>
<dbReference type="PROSITE" id="PS50893">
    <property type="entry name" value="ABC_TRANSPORTER_2"/>
    <property type="match status" value="1"/>
</dbReference>
<evidence type="ECO:0000259" key="4">
    <source>
        <dbReference type="PROSITE" id="PS50893"/>
    </source>
</evidence>
<dbReference type="OrthoDB" id="9801987at2"/>
<name>A0A1H9ATC8_9BACT</name>
<dbReference type="InterPro" id="IPR003439">
    <property type="entry name" value="ABC_transporter-like_ATP-bd"/>
</dbReference>
<dbReference type="Pfam" id="PF00005">
    <property type="entry name" value="ABC_tran"/>
    <property type="match status" value="1"/>
</dbReference>
<keyword evidence="3" id="KW-0067">ATP-binding</keyword>
<dbReference type="CDD" id="cd03230">
    <property type="entry name" value="ABC_DR_subfamily_A"/>
    <property type="match status" value="1"/>
</dbReference>
<dbReference type="PANTHER" id="PTHR42939:SF1">
    <property type="entry name" value="ABC TRANSPORTER ATP-BINDING PROTEIN ALBC-RELATED"/>
    <property type="match status" value="1"/>
</dbReference>
<dbReference type="GO" id="GO:0005524">
    <property type="term" value="F:ATP binding"/>
    <property type="evidence" value="ECO:0007669"/>
    <property type="project" value="UniProtKB-KW"/>
</dbReference>
<reference evidence="6" key="1">
    <citation type="submission" date="2016-10" db="EMBL/GenBank/DDBJ databases">
        <authorList>
            <person name="Varghese N."/>
            <person name="Submissions S."/>
        </authorList>
    </citation>
    <scope>NUCLEOTIDE SEQUENCE [LARGE SCALE GENOMIC DNA]</scope>
    <source>
        <strain evidence="6">DSM 24740</strain>
    </source>
</reference>
<dbReference type="AlphaFoldDB" id="A0A1H9ATC8"/>
<evidence type="ECO:0000256" key="3">
    <source>
        <dbReference type="ARBA" id="ARBA00022840"/>
    </source>
</evidence>
<dbReference type="PROSITE" id="PS00211">
    <property type="entry name" value="ABC_TRANSPORTER_1"/>
    <property type="match status" value="1"/>
</dbReference>